<dbReference type="PANTHER" id="PTHR31339">
    <property type="entry name" value="PECTIN LYASE-RELATED"/>
    <property type="match status" value="1"/>
</dbReference>
<dbReference type="GO" id="GO:0004650">
    <property type="term" value="F:polygalacturonase activity"/>
    <property type="evidence" value="ECO:0007669"/>
    <property type="project" value="InterPro"/>
</dbReference>
<dbReference type="SUPFAM" id="SSF51126">
    <property type="entry name" value="Pectin lyase-like"/>
    <property type="match status" value="1"/>
</dbReference>
<dbReference type="InterPro" id="IPR011050">
    <property type="entry name" value="Pectin_lyase_fold/virulence"/>
</dbReference>
<feature type="domain" description="Rhamnogalacturonase A/B/Epimerase-like pectate lyase" evidence="5">
    <location>
        <begin position="4"/>
        <end position="56"/>
    </location>
</feature>
<proteinExistence type="inferred from homology"/>
<dbReference type="AlphaFoldDB" id="A0A9D1YQ08"/>
<dbReference type="Gene3D" id="2.160.20.10">
    <property type="entry name" value="Single-stranded right-handed beta-helix, Pectin lyase-like"/>
    <property type="match status" value="1"/>
</dbReference>
<comment type="caution">
    <text evidence="6">The sequence shown here is derived from an EMBL/GenBank/DDBJ whole genome shotgun (WGS) entry which is preliminary data.</text>
</comment>
<dbReference type="SMART" id="SM00710">
    <property type="entry name" value="PbH1"/>
    <property type="match status" value="5"/>
</dbReference>
<dbReference type="GO" id="GO:0005975">
    <property type="term" value="P:carbohydrate metabolic process"/>
    <property type="evidence" value="ECO:0007669"/>
    <property type="project" value="InterPro"/>
</dbReference>
<dbReference type="InterPro" id="IPR006626">
    <property type="entry name" value="PbH1"/>
</dbReference>
<evidence type="ECO:0000259" key="5">
    <source>
        <dbReference type="Pfam" id="PF12708"/>
    </source>
</evidence>
<dbReference type="InterPro" id="IPR051801">
    <property type="entry name" value="GH28_Enzymes"/>
</dbReference>
<evidence type="ECO:0000313" key="6">
    <source>
        <dbReference type="EMBL" id="HIY60126.1"/>
    </source>
</evidence>
<dbReference type="EMBL" id="DXDD01000072">
    <property type="protein sequence ID" value="HIY60126.1"/>
    <property type="molecule type" value="Genomic_DNA"/>
</dbReference>
<dbReference type="InterPro" id="IPR000743">
    <property type="entry name" value="Glyco_hydro_28"/>
</dbReference>
<accession>A0A9D1YQ08</accession>
<evidence type="ECO:0000256" key="1">
    <source>
        <dbReference type="ARBA" id="ARBA00008834"/>
    </source>
</evidence>
<protein>
    <submittedName>
        <fullName evidence="6">Right-handed parallel beta-helix repeat-containing protein</fullName>
    </submittedName>
</protein>
<evidence type="ECO:0000256" key="4">
    <source>
        <dbReference type="RuleBase" id="RU361169"/>
    </source>
</evidence>
<keyword evidence="3 4" id="KW-0326">Glycosidase</keyword>
<organism evidence="6 7">
    <name type="scientific">Candidatus Eisenbergiella pullistercoris</name>
    <dbReference type="NCBI Taxonomy" id="2838555"/>
    <lineage>
        <taxon>Bacteria</taxon>
        <taxon>Bacillati</taxon>
        <taxon>Bacillota</taxon>
        <taxon>Clostridia</taxon>
        <taxon>Lachnospirales</taxon>
        <taxon>Lachnospiraceae</taxon>
        <taxon>Eisenbergiella</taxon>
    </lineage>
</organism>
<keyword evidence="2 4" id="KW-0378">Hydrolase</keyword>
<dbReference type="InterPro" id="IPR024535">
    <property type="entry name" value="RHGA/B-epi-like_pectate_lyase"/>
</dbReference>
<evidence type="ECO:0000256" key="3">
    <source>
        <dbReference type="ARBA" id="ARBA00023295"/>
    </source>
</evidence>
<gene>
    <name evidence="6" type="ORF">H9831_05530</name>
</gene>
<dbReference type="Proteomes" id="UP000824007">
    <property type="component" value="Unassembled WGS sequence"/>
</dbReference>
<dbReference type="Pfam" id="PF00295">
    <property type="entry name" value="Glyco_hydro_28"/>
    <property type="match status" value="1"/>
</dbReference>
<comment type="similarity">
    <text evidence="1 4">Belongs to the glycosyl hydrolase 28 family.</text>
</comment>
<name>A0A9D1YQ08_9FIRM</name>
<dbReference type="InterPro" id="IPR012334">
    <property type="entry name" value="Pectin_lyas_fold"/>
</dbReference>
<evidence type="ECO:0000256" key="2">
    <source>
        <dbReference type="ARBA" id="ARBA00022801"/>
    </source>
</evidence>
<dbReference type="Pfam" id="PF12708">
    <property type="entry name" value="Pect-lyase_RHGA_epim"/>
    <property type="match status" value="1"/>
</dbReference>
<evidence type="ECO:0000313" key="7">
    <source>
        <dbReference type="Proteomes" id="UP000824007"/>
    </source>
</evidence>
<dbReference type="PANTHER" id="PTHR31339:SF9">
    <property type="entry name" value="PLASMIN AND FIBRONECTIN-BINDING PROTEIN A"/>
    <property type="match status" value="1"/>
</dbReference>
<reference evidence="6" key="2">
    <citation type="submission" date="2021-04" db="EMBL/GenBank/DDBJ databases">
        <authorList>
            <person name="Gilroy R."/>
        </authorList>
    </citation>
    <scope>NUCLEOTIDE SEQUENCE</scope>
    <source>
        <strain evidence="6">ChiSxjej3B15-24422</strain>
    </source>
</reference>
<reference evidence="6" key="1">
    <citation type="journal article" date="2021" name="PeerJ">
        <title>Extensive microbial diversity within the chicken gut microbiome revealed by metagenomics and culture.</title>
        <authorList>
            <person name="Gilroy R."/>
            <person name="Ravi A."/>
            <person name="Getino M."/>
            <person name="Pursley I."/>
            <person name="Horton D.L."/>
            <person name="Alikhan N.F."/>
            <person name="Baker D."/>
            <person name="Gharbi K."/>
            <person name="Hall N."/>
            <person name="Watson M."/>
            <person name="Adriaenssens E.M."/>
            <person name="Foster-Nyarko E."/>
            <person name="Jarju S."/>
            <person name="Secka A."/>
            <person name="Antonio M."/>
            <person name="Oren A."/>
            <person name="Chaudhuri R.R."/>
            <person name="La Ragione R."/>
            <person name="Hildebrand F."/>
            <person name="Pallen M.J."/>
        </authorList>
    </citation>
    <scope>NUCLEOTIDE SEQUENCE</scope>
    <source>
        <strain evidence="6">ChiSxjej3B15-24422</strain>
    </source>
</reference>
<sequence length="441" mass="48738">MDYNILDYGAAGDGVKKCTQAIQAAVDACGKTGGRVVVPAGKYLSGGIRLRSNVELHLENGAELISTLEKEDMIDFAREFEGEGMDGMDGGCFLFARHEKNIVISGQGRIDGRGREVFFDADADNGFHECPLCVKGFRPRTTYLEDVENLTVRDVTFYDAAFWTLHMAGCRNVLVDGIRILNDDRGPNNDGVDPDCCKNVVIRGCVIEAGDDAVVVKATGPMHEKYGDCENIVIQGCTMHSRDSALKIGTETWGNIRNIILSDCVVWDCSRAVSIWSRDGGTISDIVIHHVTGNTRRYADGYIPGAGAPRWWGKGEPVFLSSTRRRGCERIPGRISGVVMDHIRLRSESCIFLGGEEYAPIEDIRLENMDILWTKQSPHTPGVFDEQPSDRDVYEHEIPCVYARSVKGLSVSGRLRVDGSLRDVIQKKQILENCEDIRIGD</sequence>